<keyword evidence="2" id="KW-1185">Reference proteome</keyword>
<protein>
    <submittedName>
        <fullName evidence="1">Endo-beta-N-acetylglucosaminidase F2</fullName>
    </submittedName>
</protein>
<name>A0A060R9Y9_9BACT</name>
<reference evidence="1 2" key="1">
    <citation type="journal article" date="2015" name="Genome Announc.">
        <title>Complete Genome Sequence of the Novel Leech Symbiont Mucinivorans hirudinis M3T.</title>
        <authorList>
            <person name="Nelson M.C."/>
            <person name="Bomar L."/>
            <person name="Graf J."/>
        </authorList>
    </citation>
    <scope>NUCLEOTIDE SEQUENCE [LARGE SCALE GENOMIC DNA]</scope>
    <source>
        <strain evidence="2">M3</strain>
    </source>
</reference>
<proteinExistence type="predicted"/>
<dbReference type="InterPro" id="IPR017853">
    <property type="entry name" value="GH"/>
</dbReference>
<dbReference type="KEGG" id="rbc:BN938_2315"/>
<dbReference type="Proteomes" id="UP000027616">
    <property type="component" value="Chromosome I"/>
</dbReference>
<dbReference type="Pfam" id="PF16141">
    <property type="entry name" value="GH18_BT1044-like"/>
    <property type="match status" value="1"/>
</dbReference>
<dbReference type="STRING" id="1433126.BN938_2315"/>
<dbReference type="InterPro" id="IPR032320">
    <property type="entry name" value="GH18_BT1044-like"/>
</dbReference>
<evidence type="ECO:0000313" key="2">
    <source>
        <dbReference type="Proteomes" id="UP000027616"/>
    </source>
</evidence>
<organism evidence="1 2">
    <name type="scientific">Mucinivorans hirudinis</name>
    <dbReference type="NCBI Taxonomy" id="1433126"/>
    <lineage>
        <taxon>Bacteria</taxon>
        <taxon>Pseudomonadati</taxon>
        <taxon>Bacteroidota</taxon>
        <taxon>Bacteroidia</taxon>
        <taxon>Bacteroidales</taxon>
        <taxon>Rikenellaceae</taxon>
        <taxon>Mucinivorans</taxon>
    </lineage>
</organism>
<dbReference type="eggNOG" id="COG3325">
    <property type="taxonomic scope" value="Bacteria"/>
</dbReference>
<dbReference type="OrthoDB" id="7183084at2"/>
<dbReference type="AlphaFoldDB" id="A0A060R9Y9"/>
<sequence>MKKNNKCIYIGLTTLFFLQTFLMTSCEKWTDAQAKDFFVAPTEQYRKNLKEYFESPHKVMFGWFGNWVGKGGSMQYSLMGLPDSVDFVSLWLQMGKLTPAQQEDLKEFQEKGSRAVYCFTSNDIGKFCTPEGVTDVAEFWGYKDQKEESYIQASKKYAMAIADSCEKYNVDGFDIDMELTGTLINFSRPERLDAFMTTLREEFDKKGRMLIADIPAGWNQYYQIFTPKVLRSLDYIIWQSYDICGSHGSLDNMFLSLKRYYPKEEGLWEEVVKKSILTATFERAIDKPKFKGLQTYRPSFGIEHAGIGAYHIEYDYPGNPDYPYVREGILIQNTKPKK</sequence>
<dbReference type="HOGENOM" id="CLU_061733_0_0_10"/>
<dbReference type="SUPFAM" id="SSF51445">
    <property type="entry name" value="(Trans)glycosidases"/>
    <property type="match status" value="1"/>
</dbReference>
<dbReference type="EMBL" id="HG934468">
    <property type="protein sequence ID" value="CDN32387.1"/>
    <property type="molecule type" value="Genomic_DNA"/>
</dbReference>
<gene>
    <name evidence="1" type="ORF">BN938_2315</name>
</gene>
<dbReference type="PATRIC" id="fig|1433126.3.peg.2287"/>
<accession>A0A060R9Y9</accession>
<evidence type="ECO:0000313" key="1">
    <source>
        <dbReference type="EMBL" id="CDN32387.1"/>
    </source>
</evidence>
<dbReference type="PROSITE" id="PS51257">
    <property type="entry name" value="PROKAR_LIPOPROTEIN"/>
    <property type="match status" value="1"/>
</dbReference>
<dbReference type="Gene3D" id="3.20.20.80">
    <property type="entry name" value="Glycosidases"/>
    <property type="match status" value="1"/>
</dbReference>